<evidence type="ECO:0008006" key="9">
    <source>
        <dbReference type="Google" id="ProtNLM"/>
    </source>
</evidence>
<reference evidence="7 8" key="1">
    <citation type="journal article" date="2015" name="Genome Announc.">
        <title>Genome Sequences of Oblitimonas alkaliphila gen. nov. sp. nov. (Proposed), a Novel Bacterium of the Pseudomonadaceae Family.</title>
        <authorList>
            <person name="Lauer A.C."/>
            <person name="Nicholson A.C."/>
            <person name="Humrighouse B.W."/>
            <person name="Emery B."/>
            <person name="Drobish A."/>
            <person name="Juieng P."/>
            <person name="Loparev V."/>
            <person name="McQuiston J.R."/>
        </authorList>
    </citation>
    <scope>NUCLEOTIDE SEQUENCE [LARGE SCALE GENOMIC DNA]</scope>
    <source>
        <strain evidence="7 8">E5571</strain>
    </source>
</reference>
<dbReference type="PATRIC" id="fig|1698449.3.peg.1219"/>
<keyword evidence="4 6" id="KW-1133">Transmembrane helix</keyword>
<evidence type="ECO:0000313" key="7">
    <source>
        <dbReference type="EMBL" id="AKX59541.1"/>
    </source>
</evidence>
<dbReference type="GO" id="GO:0005886">
    <property type="term" value="C:plasma membrane"/>
    <property type="evidence" value="ECO:0007669"/>
    <property type="project" value="UniProtKB-SubCell"/>
</dbReference>
<feature type="transmembrane region" description="Helical" evidence="6">
    <location>
        <begin position="6"/>
        <end position="28"/>
    </location>
</feature>
<keyword evidence="3 6" id="KW-0812">Transmembrane</keyword>
<keyword evidence="2" id="KW-1003">Cell membrane</keyword>
<sequence>MNYPLLLSYLAAIFLLIATPGPIVALVLNSAARYGFKRAVVTVLGTNLASLVLLSIAALIIAGVIQLEPHYLSWISLLGCVFIGWMAIDGLRHELTEPVTKPPELNPTQSGTGFVHGFLMGISNPKDIVFFVAFFPQFIGITASFKLSLSVLTLCWIAVDFLILFSYITLVRNDFFQRQKRKISLLSSGFLLLIALIGGVYSVLELVGG</sequence>
<dbReference type="AlphaFoldDB" id="A0A0K1XDY6"/>
<dbReference type="PANTHER" id="PTHR30086:SF20">
    <property type="entry name" value="ARGININE EXPORTER PROTEIN ARGO-RELATED"/>
    <property type="match status" value="1"/>
</dbReference>
<accession>A0A0K1XDY6</accession>
<comment type="subcellular location">
    <subcellularLocation>
        <location evidence="1">Cell membrane</location>
        <topology evidence="1">Multi-pass membrane protein</topology>
    </subcellularLocation>
</comment>
<evidence type="ECO:0000256" key="2">
    <source>
        <dbReference type="ARBA" id="ARBA00022475"/>
    </source>
</evidence>
<dbReference type="EMBL" id="CP012365">
    <property type="protein sequence ID" value="AKX59541.1"/>
    <property type="molecule type" value="Genomic_DNA"/>
</dbReference>
<feature type="transmembrane region" description="Helical" evidence="6">
    <location>
        <begin position="128"/>
        <end position="145"/>
    </location>
</feature>
<evidence type="ECO:0000256" key="1">
    <source>
        <dbReference type="ARBA" id="ARBA00004651"/>
    </source>
</evidence>
<feature type="transmembrane region" description="Helical" evidence="6">
    <location>
        <begin position="40"/>
        <end position="65"/>
    </location>
</feature>
<evidence type="ECO:0000256" key="3">
    <source>
        <dbReference type="ARBA" id="ARBA00022692"/>
    </source>
</evidence>
<keyword evidence="5 6" id="KW-0472">Membrane</keyword>
<evidence type="ECO:0000256" key="4">
    <source>
        <dbReference type="ARBA" id="ARBA00022989"/>
    </source>
</evidence>
<dbReference type="RefSeq" id="WP_053100719.1">
    <property type="nucleotide sequence ID" value="NZ_CP012365.1"/>
</dbReference>
<name>A0A0K1XDY6_9GAMM</name>
<evidence type="ECO:0000256" key="5">
    <source>
        <dbReference type="ARBA" id="ARBA00023136"/>
    </source>
</evidence>
<dbReference type="Pfam" id="PF01810">
    <property type="entry name" value="LysE"/>
    <property type="match status" value="1"/>
</dbReference>
<dbReference type="Proteomes" id="UP000063953">
    <property type="component" value="Chromosome"/>
</dbReference>
<proteinExistence type="predicted"/>
<dbReference type="PANTHER" id="PTHR30086">
    <property type="entry name" value="ARGININE EXPORTER PROTEIN ARGO"/>
    <property type="match status" value="1"/>
</dbReference>
<organism evidence="7 8">
    <name type="scientific">Thiopseudomonas alkaliphila</name>
    <dbReference type="NCBI Taxonomy" id="1697053"/>
    <lineage>
        <taxon>Bacteria</taxon>
        <taxon>Pseudomonadati</taxon>
        <taxon>Pseudomonadota</taxon>
        <taxon>Gammaproteobacteria</taxon>
        <taxon>Pseudomonadales</taxon>
        <taxon>Pseudomonadaceae</taxon>
        <taxon>Thiopseudomonas</taxon>
    </lineage>
</organism>
<gene>
    <name evidence="7" type="ORF">AKN88_06070</name>
</gene>
<feature type="transmembrane region" description="Helical" evidence="6">
    <location>
        <begin position="183"/>
        <end position="204"/>
    </location>
</feature>
<dbReference type="STRING" id="1697053.AKN87_08525"/>
<protein>
    <recommendedName>
        <fullName evidence="9">Threonine/homoserine/homoserine lactone efflux protein</fullName>
    </recommendedName>
</protein>
<keyword evidence="8" id="KW-1185">Reference proteome</keyword>
<evidence type="ECO:0000313" key="8">
    <source>
        <dbReference type="Proteomes" id="UP000063953"/>
    </source>
</evidence>
<dbReference type="GO" id="GO:0015171">
    <property type="term" value="F:amino acid transmembrane transporter activity"/>
    <property type="evidence" value="ECO:0007669"/>
    <property type="project" value="TreeGrafter"/>
</dbReference>
<feature type="transmembrane region" description="Helical" evidence="6">
    <location>
        <begin position="71"/>
        <end position="88"/>
    </location>
</feature>
<evidence type="ECO:0000256" key="6">
    <source>
        <dbReference type="SAM" id="Phobius"/>
    </source>
</evidence>
<dbReference type="InterPro" id="IPR001123">
    <property type="entry name" value="LeuE-type"/>
</dbReference>
<feature type="transmembrane region" description="Helical" evidence="6">
    <location>
        <begin position="151"/>
        <end position="171"/>
    </location>
</feature>